<evidence type="ECO:0000313" key="3">
    <source>
        <dbReference type="Proteomes" id="UP000216448"/>
    </source>
</evidence>
<evidence type="ECO:0000259" key="1">
    <source>
        <dbReference type="PROSITE" id="PS50943"/>
    </source>
</evidence>
<feature type="domain" description="HTH cro/C1-type" evidence="1">
    <location>
        <begin position="7"/>
        <end position="60"/>
    </location>
</feature>
<dbReference type="InterPro" id="IPR001387">
    <property type="entry name" value="Cro/C1-type_HTH"/>
</dbReference>
<dbReference type="InterPro" id="IPR010982">
    <property type="entry name" value="Lambda_DNA-bd_dom_sf"/>
</dbReference>
<dbReference type="AlphaFoldDB" id="A0AAX0PXC1"/>
<dbReference type="Proteomes" id="UP000216448">
    <property type="component" value="Unassembled WGS sequence"/>
</dbReference>
<proteinExistence type="predicted"/>
<accession>A0AAX0PXC1</accession>
<protein>
    <submittedName>
        <fullName evidence="2">Transcriptional regulator</fullName>
    </submittedName>
</protein>
<dbReference type="CDD" id="cd00093">
    <property type="entry name" value="HTH_XRE"/>
    <property type="match status" value="1"/>
</dbReference>
<gene>
    <name evidence="2" type="ORF">A3P64_02265</name>
</gene>
<sequence>MKIGKALRVERLKLGLTQQQMCEGIISRPFYAKVESGKNKINAESLFQILFKHQIEIDDFCQLIQDTYITKNRRVINKLQERMDYAFSTKDIDSLILNCKKIMNVPGDRIIKLRTLVAIAYFRNELNEIDNGIKKKIKIEFNEGQKWTKRPESLRLFANTMPLWSQDELNFFIGRLLATVKNENITELMLERYLRIFENYLATCYERKIPMRKNSNHIEEIIDYITNATSSNVHLMIYRINAIYMKSLFKNDKEKVTKIKADMNDYGYGKLTINWPN</sequence>
<dbReference type="RefSeq" id="WP_007127152.1">
    <property type="nucleotide sequence ID" value="NZ_CP021703.1"/>
</dbReference>
<dbReference type="PROSITE" id="PS50943">
    <property type="entry name" value="HTH_CROC1"/>
    <property type="match status" value="1"/>
</dbReference>
<dbReference type="Pfam" id="PF01381">
    <property type="entry name" value="HTH_3"/>
    <property type="match status" value="1"/>
</dbReference>
<dbReference type="SUPFAM" id="SSF47413">
    <property type="entry name" value="lambda repressor-like DNA-binding domains"/>
    <property type="match status" value="1"/>
</dbReference>
<reference evidence="2 3" key="1">
    <citation type="submission" date="2017-05" db="EMBL/GenBank/DDBJ databases">
        <title>Lactobacillus johnsonii from commercial turkeys.</title>
        <authorList>
            <person name="Johnson T.J."/>
            <person name="Youmans B."/>
        </authorList>
    </citation>
    <scope>NUCLEOTIDE SEQUENCE [LARGE SCALE GENOMIC DNA]</scope>
    <source>
        <strain evidence="2 3">UMNLJ54</strain>
    </source>
</reference>
<name>A0AAX0PXC1_LACJH</name>
<dbReference type="InterPro" id="IPR011990">
    <property type="entry name" value="TPR-like_helical_dom_sf"/>
</dbReference>
<organism evidence="2 3">
    <name type="scientific">Lactobacillus johnsonii</name>
    <dbReference type="NCBI Taxonomy" id="33959"/>
    <lineage>
        <taxon>Bacteria</taxon>
        <taxon>Bacillati</taxon>
        <taxon>Bacillota</taxon>
        <taxon>Bacilli</taxon>
        <taxon>Lactobacillales</taxon>
        <taxon>Lactobacillaceae</taxon>
        <taxon>Lactobacillus</taxon>
    </lineage>
</organism>
<evidence type="ECO:0000313" key="2">
    <source>
        <dbReference type="EMBL" id="PAB53168.1"/>
    </source>
</evidence>
<dbReference type="PANTHER" id="PTHR37038">
    <property type="entry name" value="TRANSCRIPTIONAL REGULATOR-RELATED"/>
    <property type="match status" value="1"/>
</dbReference>
<dbReference type="Gene3D" id="1.25.40.10">
    <property type="entry name" value="Tetratricopeptide repeat domain"/>
    <property type="match status" value="1"/>
</dbReference>
<dbReference type="EMBL" id="NIBB01000011">
    <property type="protein sequence ID" value="PAB53168.1"/>
    <property type="molecule type" value="Genomic_DNA"/>
</dbReference>
<comment type="caution">
    <text evidence="2">The sequence shown here is derived from an EMBL/GenBank/DDBJ whole genome shotgun (WGS) entry which is preliminary data.</text>
</comment>
<dbReference type="GO" id="GO:0003677">
    <property type="term" value="F:DNA binding"/>
    <property type="evidence" value="ECO:0007669"/>
    <property type="project" value="InterPro"/>
</dbReference>
<dbReference type="InterPro" id="IPR053163">
    <property type="entry name" value="HTH-type_regulator_Rgg"/>
</dbReference>
<dbReference type="SMART" id="SM00530">
    <property type="entry name" value="HTH_XRE"/>
    <property type="match status" value="1"/>
</dbReference>